<evidence type="ECO:0000313" key="3">
    <source>
        <dbReference type="EMBL" id="MDW0116542.1"/>
    </source>
</evidence>
<gene>
    <name evidence="3" type="ORF">QTL97_06320</name>
</gene>
<feature type="transmembrane region" description="Helical" evidence="1">
    <location>
        <begin position="140"/>
        <end position="162"/>
    </location>
</feature>
<evidence type="ECO:0000259" key="2">
    <source>
        <dbReference type="Pfam" id="PF07853"/>
    </source>
</evidence>
<dbReference type="PANTHER" id="PTHR37810:SF5">
    <property type="entry name" value="IMMUNITY PROTEIN SDPI"/>
    <property type="match status" value="1"/>
</dbReference>
<reference evidence="3 4" key="1">
    <citation type="submission" date="2023-06" db="EMBL/GenBank/DDBJ databases">
        <title>Sporosarcina sp. nov., isolated from Korean traditional fermented seafood 'Jeotgal'.</title>
        <authorList>
            <person name="Yang A.I."/>
            <person name="Shin N.-R."/>
        </authorList>
    </citation>
    <scope>NUCLEOTIDE SEQUENCE [LARGE SCALE GENOMIC DNA]</scope>
    <source>
        <strain evidence="3 4">KCTC43456</strain>
    </source>
</reference>
<dbReference type="GO" id="GO:0009636">
    <property type="term" value="P:response to toxic substance"/>
    <property type="evidence" value="ECO:0007669"/>
    <property type="project" value="TreeGrafter"/>
</dbReference>
<feature type="transmembrane region" description="Helical" evidence="1">
    <location>
        <begin position="67"/>
        <end position="84"/>
    </location>
</feature>
<proteinExistence type="predicted"/>
<keyword evidence="1" id="KW-0472">Membrane</keyword>
<dbReference type="Proteomes" id="UP001271648">
    <property type="component" value="Unassembled WGS sequence"/>
</dbReference>
<comment type="caution">
    <text evidence="3">The sequence shown here is derived from an EMBL/GenBank/DDBJ whole genome shotgun (WGS) entry which is preliminary data.</text>
</comment>
<protein>
    <submittedName>
        <fullName evidence="3">DUF1648 domain-containing protein</fullName>
    </submittedName>
</protein>
<dbReference type="AlphaFoldDB" id="A0AAW9A609"/>
<evidence type="ECO:0000313" key="4">
    <source>
        <dbReference type="Proteomes" id="UP001271648"/>
    </source>
</evidence>
<sequence>MDKYSYNKPKLDIPKSALQRLFDVVSIIAFMAGTVYLISVWNQLPDQVPAHYNAAGEVNRWGSKWELVILPIIAVLMAVFFTFLEKHPEWHNYMNLNRNNIEFQYKNSILFLNVIKNECVLLFVYLSFNIAQVALGKAESLGILFLPIFLVIMFGSIAFFIIRSIKHK</sequence>
<keyword evidence="1" id="KW-1133">Transmembrane helix</keyword>
<feature type="domain" description="DUF1648" evidence="2">
    <location>
        <begin position="32"/>
        <end position="74"/>
    </location>
</feature>
<dbReference type="EMBL" id="JAUBDJ010000003">
    <property type="protein sequence ID" value="MDW0116542.1"/>
    <property type="molecule type" value="Genomic_DNA"/>
</dbReference>
<dbReference type="PANTHER" id="PTHR37810">
    <property type="entry name" value="IMMUNITY PROTEIN SDPI"/>
    <property type="match status" value="1"/>
</dbReference>
<name>A0AAW9A609_9BACL</name>
<feature type="transmembrane region" description="Helical" evidence="1">
    <location>
        <begin position="105"/>
        <end position="128"/>
    </location>
</feature>
<dbReference type="Pfam" id="PF07853">
    <property type="entry name" value="DUF1648"/>
    <property type="match status" value="1"/>
</dbReference>
<feature type="transmembrane region" description="Helical" evidence="1">
    <location>
        <begin position="21"/>
        <end position="41"/>
    </location>
</feature>
<dbReference type="RefSeq" id="WP_283733477.1">
    <property type="nucleotide sequence ID" value="NZ_CP125968.1"/>
</dbReference>
<evidence type="ECO:0000256" key="1">
    <source>
        <dbReference type="SAM" id="Phobius"/>
    </source>
</evidence>
<organism evidence="3 4">
    <name type="scientific">Sporosarcina thermotolerans</name>
    <dbReference type="NCBI Taxonomy" id="633404"/>
    <lineage>
        <taxon>Bacteria</taxon>
        <taxon>Bacillati</taxon>
        <taxon>Bacillota</taxon>
        <taxon>Bacilli</taxon>
        <taxon>Bacillales</taxon>
        <taxon>Caryophanaceae</taxon>
        <taxon>Sporosarcina</taxon>
    </lineage>
</organism>
<keyword evidence="1" id="KW-0812">Transmembrane</keyword>
<dbReference type="InterPro" id="IPR012867">
    <property type="entry name" value="DUF1648"/>
</dbReference>
<keyword evidence="4" id="KW-1185">Reference proteome</keyword>
<accession>A0AAW9A609</accession>